<protein>
    <submittedName>
        <fullName evidence="1">Uncharacterized protein</fullName>
    </submittedName>
</protein>
<reference evidence="1" key="1">
    <citation type="submission" date="2021-08" db="EMBL/GenBank/DDBJ databases">
        <title>Chromosome-Level Trichoderma cornu-damae using Hi-C Data.</title>
        <authorList>
            <person name="Kim C.S."/>
        </authorList>
    </citation>
    <scope>NUCLEOTIDE SEQUENCE</scope>
    <source>
        <strain evidence="1">KA19-0412C</strain>
    </source>
</reference>
<name>A0A9P8QF58_9HYPO</name>
<gene>
    <name evidence="1" type="ORF">Trco_006398</name>
</gene>
<keyword evidence="2" id="KW-1185">Reference proteome</keyword>
<evidence type="ECO:0000313" key="2">
    <source>
        <dbReference type="Proteomes" id="UP000827724"/>
    </source>
</evidence>
<dbReference type="AlphaFoldDB" id="A0A9P8QF58"/>
<sequence>MILFPDFRIFHTETTTAATTRTAANVAKTVTATVIPILDETPHPRGLVLTSHLSSGCGQMLSSNAGASNGMACSFGTHDHV</sequence>
<accession>A0A9P8QF58</accession>
<evidence type="ECO:0000313" key="1">
    <source>
        <dbReference type="EMBL" id="KAH6604691.1"/>
    </source>
</evidence>
<proteinExistence type="predicted"/>
<organism evidence="1 2">
    <name type="scientific">Trichoderma cornu-damae</name>
    <dbReference type="NCBI Taxonomy" id="654480"/>
    <lineage>
        <taxon>Eukaryota</taxon>
        <taxon>Fungi</taxon>
        <taxon>Dikarya</taxon>
        <taxon>Ascomycota</taxon>
        <taxon>Pezizomycotina</taxon>
        <taxon>Sordariomycetes</taxon>
        <taxon>Hypocreomycetidae</taxon>
        <taxon>Hypocreales</taxon>
        <taxon>Hypocreaceae</taxon>
        <taxon>Trichoderma</taxon>
    </lineage>
</organism>
<dbReference type="EMBL" id="JAIWOZ010000005">
    <property type="protein sequence ID" value="KAH6604691.1"/>
    <property type="molecule type" value="Genomic_DNA"/>
</dbReference>
<dbReference type="Proteomes" id="UP000827724">
    <property type="component" value="Unassembled WGS sequence"/>
</dbReference>
<comment type="caution">
    <text evidence="1">The sequence shown here is derived from an EMBL/GenBank/DDBJ whole genome shotgun (WGS) entry which is preliminary data.</text>
</comment>